<dbReference type="PANTHER" id="PTHR32089:SF112">
    <property type="entry name" value="LYSOZYME-LIKE PROTEIN-RELATED"/>
    <property type="match status" value="1"/>
</dbReference>
<gene>
    <name evidence="6" type="ORF">ACJDUH_03205</name>
</gene>
<keyword evidence="1 2" id="KW-0807">Transducer</keyword>
<organism evidence="6 7">
    <name type="scientific">Candidatus Clostridium radicumherbarum</name>
    <dbReference type="NCBI Taxonomy" id="3381662"/>
    <lineage>
        <taxon>Bacteria</taxon>
        <taxon>Bacillati</taxon>
        <taxon>Bacillota</taxon>
        <taxon>Clostridia</taxon>
        <taxon>Eubacteriales</taxon>
        <taxon>Clostridiaceae</taxon>
        <taxon>Clostridium</taxon>
    </lineage>
</organism>
<dbReference type="Gene3D" id="1.10.287.950">
    <property type="entry name" value="Methyl-accepting chemotaxis protein"/>
    <property type="match status" value="1"/>
</dbReference>
<evidence type="ECO:0000256" key="3">
    <source>
        <dbReference type="SAM" id="Coils"/>
    </source>
</evidence>
<dbReference type="PANTHER" id="PTHR32089">
    <property type="entry name" value="METHYL-ACCEPTING CHEMOTAXIS PROTEIN MCPB"/>
    <property type="match status" value="1"/>
</dbReference>
<evidence type="ECO:0000313" key="7">
    <source>
        <dbReference type="Proteomes" id="UP001623661"/>
    </source>
</evidence>
<comment type="caution">
    <text evidence="6">The sequence shown here is derived from an EMBL/GenBank/DDBJ whole genome shotgun (WGS) entry which is preliminary data.</text>
</comment>
<feature type="transmembrane region" description="Helical" evidence="4">
    <location>
        <begin position="26"/>
        <end position="47"/>
    </location>
</feature>
<protein>
    <submittedName>
        <fullName evidence="6">Methyl-accepting chemotaxis protein</fullName>
    </submittedName>
</protein>
<keyword evidence="4" id="KW-1133">Transmembrane helix</keyword>
<evidence type="ECO:0000259" key="5">
    <source>
        <dbReference type="PROSITE" id="PS50111"/>
    </source>
</evidence>
<keyword evidence="4" id="KW-0472">Membrane</keyword>
<accession>A0ABW8TN38</accession>
<evidence type="ECO:0000256" key="4">
    <source>
        <dbReference type="SAM" id="Phobius"/>
    </source>
</evidence>
<dbReference type="RefSeq" id="WP_406763707.1">
    <property type="nucleotide sequence ID" value="NZ_JBJHZY010000001.1"/>
</dbReference>
<dbReference type="Proteomes" id="UP001623661">
    <property type="component" value="Unassembled WGS sequence"/>
</dbReference>
<proteinExistence type="predicted"/>
<feature type="domain" description="Methyl-accepting transducer" evidence="5">
    <location>
        <begin position="98"/>
        <end position="362"/>
    </location>
</feature>
<dbReference type="Pfam" id="PF00015">
    <property type="entry name" value="MCPsignal"/>
    <property type="match status" value="1"/>
</dbReference>
<keyword evidence="7" id="KW-1185">Reference proteome</keyword>
<dbReference type="PROSITE" id="PS50111">
    <property type="entry name" value="CHEMOTAXIS_TRANSDUC_2"/>
    <property type="match status" value="1"/>
</dbReference>
<dbReference type="EMBL" id="JBJHZY010000001">
    <property type="protein sequence ID" value="MFL0267099.1"/>
    <property type="molecule type" value="Genomic_DNA"/>
</dbReference>
<sequence length="512" mass="56778">MVRLLILIVSIAVSFAITLLFNLKDTNALIVFGILNFILSFVSMYIYDKRPNKTKTLNVSSAIQDTSFMEDKELRDHFKKILHNSIDLNTAMIGIKAASTEGGHAAEQIASSTLSIAQENREQLNIAYETLENSNNIAEMILSASEYASNASKASQNSTKSSVEAGTAIERLVKNMQEIEKTSKQASDKINTLSEKSQRIENIISFITSIASQTNLLSLNAAIEAARAGEHGKGFAVVADEVRKLSEQSNKAAIEISGIIEEIKNDINSSTISFEQVTDYVSEGVEATYKTGSLLKEMLKDFKDTAKQTEEMQSLLQKAVNNSKTVQNISKKNREMAHTTAEATEQIAAASEEQNSSLEEINSNIEVITQLSEETKQHIASAVMDKIMYNKTIEFMKRVKNNKNFDGSLSAMQKLAVEFGVDEIDYSDTKGVLICSNLSSGVGLDIYDVLLKYENFDLEKYLFKDKNPYSASALRISANTGQLFKYMMVPDFDEKIIYQVGLSYESLLKLLN</sequence>
<dbReference type="InterPro" id="IPR004089">
    <property type="entry name" value="MCPsignal_dom"/>
</dbReference>
<reference evidence="6 7" key="1">
    <citation type="submission" date="2024-11" db="EMBL/GenBank/DDBJ databases">
        <authorList>
            <person name="Heng Y.C."/>
            <person name="Lim A.C.H."/>
            <person name="Lee J.K.Y."/>
            <person name="Kittelmann S."/>
        </authorList>
    </citation>
    <scope>NUCLEOTIDE SEQUENCE [LARGE SCALE GENOMIC DNA]</scope>
    <source>
        <strain evidence="6 7">WILCCON 0202</strain>
    </source>
</reference>
<keyword evidence="3" id="KW-0175">Coiled coil</keyword>
<evidence type="ECO:0000256" key="2">
    <source>
        <dbReference type="PROSITE-ProRule" id="PRU00284"/>
    </source>
</evidence>
<dbReference type="SMART" id="SM00283">
    <property type="entry name" value="MA"/>
    <property type="match status" value="1"/>
</dbReference>
<keyword evidence="4" id="KW-0812">Transmembrane</keyword>
<evidence type="ECO:0000256" key="1">
    <source>
        <dbReference type="ARBA" id="ARBA00023224"/>
    </source>
</evidence>
<evidence type="ECO:0000313" key="6">
    <source>
        <dbReference type="EMBL" id="MFL0267099.1"/>
    </source>
</evidence>
<name>A0ABW8TN38_9CLOT</name>
<feature type="coiled-coil region" evidence="3">
    <location>
        <begin position="169"/>
        <end position="196"/>
    </location>
</feature>
<dbReference type="SUPFAM" id="SSF58104">
    <property type="entry name" value="Methyl-accepting chemotaxis protein (MCP) signaling domain"/>
    <property type="match status" value="1"/>
</dbReference>